<proteinExistence type="predicted"/>
<evidence type="ECO:0000313" key="1">
    <source>
        <dbReference type="EMBL" id="CAF3870032.1"/>
    </source>
</evidence>
<name>A0A8S2KTX5_9BILA</name>
<dbReference type="Proteomes" id="UP000681720">
    <property type="component" value="Unassembled WGS sequence"/>
</dbReference>
<gene>
    <name evidence="1" type="ORF">GIL414_LOCUS4975</name>
</gene>
<protein>
    <submittedName>
        <fullName evidence="1">Uncharacterized protein</fullName>
    </submittedName>
</protein>
<dbReference type="AlphaFoldDB" id="A0A8S2KTX5"/>
<accession>A0A8S2KTX5</accession>
<sequence length="56" mass="6616">MCLHIDLYIVTIIFTLISSANLLRNDASINTVEEFLDTLINSSHYDRRIRPFFDQR</sequence>
<dbReference type="EMBL" id="CAJOBJ010001259">
    <property type="protein sequence ID" value="CAF3870032.1"/>
    <property type="molecule type" value="Genomic_DNA"/>
</dbReference>
<evidence type="ECO:0000313" key="2">
    <source>
        <dbReference type="Proteomes" id="UP000681720"/>
    </source>
</evidence>
<reference evidence="1" key="1">
    <citation type="submission" date="2021-02" db="EMBL/GenBank/DDBJ databases">
        <authorList>
            <person name="Nowell W R."/>
        </authorList>
    </citation>
    <scope>NUCLEOTIDE SEQUENCE</scope>
</reference>
<feature type="non-terminal residue" evidence="1">
    <location>
        <position position="56"/>
    </location>
</feature>
<organism evidence="1 2">
    <name type="scientific">Rotaria magnacalcarata</name>
    <dbReference type="NCBI Taxonomy" id="392030"/>
    <lineage>
        <taxon>Eukaryota</taxon>
        <taxon>Metazoa</taxon>
        <taxon>Spiralia</taxon>
        <taxon>Gnathifera</taxon>
        <taxon>Rotifera</taxon>
        <taxon>Eurotatoria</taxon>
        <taxon>Bdelloidea</taxon>
        <taxon>Philodinida</taxon>
        <taxon>Philodinidae</taxon>
        <taxon>Rotaria</taxon>
    </lineage>
</organism>
<comment type="caution">
    <text evidence="1">The sequence shown here is derived from an EMBL/GenBank/DDBJ whole genome shotgun (WGS) entry which is preliminary data.</text>
</comment>